<dbReference type="EMBL" id="LDOT01000020">
    <property type="protein sequence ID" value="KLV04826.1"/>
    <property type="molecule type" value="Genomic_DNA"/>
</dbReference>
<dbReference type="STRING" id="1195763.ABT56_14005"/>
<dbReference type="RefSeq" id="WP_047879502.1">
    <property type="nucleotide sequence ID" value="NZ_LDOT01000020.1"/>
</dbReference>
<evidence type="ECO:0000313" key="3">
    <source>
        <dbReference type="Proteomes" id="UP000036097"/>
    </source>
</evidence>
<protein>
    <submittedName>
        <fullName evidence="2">Dethiobiotin synthetase</fullName>
    </submittedName>
</protein>
<name>A0A0J1GYW3_9GAMM</name>
<reference evidence="2 3" key="1">
    <citation type="submission" date="2015-05" db="EMBL/GenBank/DDBJ databases">
        <title>Photobacterium galathea sp. nov.</title>
        <authorList>
            <person name="Machado H."/>
            <person name="Gram L."/>
        </authorList>
    </citation>
    <scope>NUCLEOTIDE SEQUENCE [LARGE SCALE GENOMIC DNA]</scope>
    <source>
        <strain evidence="2 3">CGMCC 1.12159</strain>
    </source>
</reference>
<evidence type="ECO:0000256" key="1">
    <source>
        <dbReference type="SAM" id="MobiDB-lite"/>
    </source>
</evidence>
<proteinExistence type="predicted"/>
<gene>
    <name evidence="2" type="ORF">ABT56_14005</name>
</gene>
<evidence type="ECO:0000313" key="2">
    <source>
        <dbReference type="EMBL" id="KLV04826.1"/>
    </source>
</evidence>
<comment type="caution">
    <text evidence="2">The sequence shown here is derived from an EMBL/GenBank/DDBJ whole genome shotgun (WGS) entry which is preliminary data.</text>
</comment>
<accession>A0A0J1GYW3</accession>
<keyword evidence="3" id="KW-1185">Reference proteome</keyword>
<dbReference type="PATRIC" id="fig|1195763.3.peg.2968"/>
<dbReference type="AlphaFoldDB" id="A0A0J1GYW3"/>
<feature type="region of interest" description="Disordered" evidence="1">
    <location>
        <begin position="29"/>
        <end position="53"/>
    </location>
</feature>
<sequence>MADHENYRVAIDILRCHLGMSAEEARKELGLDQETNQHEAESQGALLDLLNKS</sequence>
<dbReference type="Proteomes" id="UP000036097">
    <property type="component" value="Unassembled WGS sequence"/>
</dbReference>
<feature type="compositionally biased region" description="Basic and acidic residues" evidence="1">
    <location>
        <begin position="29"/>
        <end position="41"/>
    </location>
</feature>
<organism evidence="2 3">
    <name type="scientific">Photobacterium aquae</name>
    <dbReference type="NCBI Taxonomy" id="1195763"/>
    <lineage>
        <taxon>Bacteria</taxon>
        <taxon>Pseudomonadati</taxon>
        <taxon>Pseudomonadota</taxon>
        <taxon>Gammaproteobacteria</taxon>
        <taxon>Vibrionales</taxon>
        <taxon>Vibrionaceae</taxon>
        <taxon>Photobacterium</taxon>
    </lineage>
</organism>